<feature type="transmembrane region" description="Helical" evidence="9">
    <location>
        <begin position="124"/>
        <end position="142"/>
    </location>
</feature>
<dbReference type="EMBL" id="BAAALS010000017">
    <property type="protein sequence ID" value="GAA1761673.1"/>
    <property type="molecule type" value="Genomic_DNA"/>
</dbReference>
<keyword evidence="3" id="KW-0597">Phosphoprotein</keyword>
<accession>A0ABP4WZI8</accession>
<dbReference type="InterPro" id="IPR050482">
    <property type="entry name" value="Sensor_HK_TwoCompSys"/>
</dbReference>
<dbReference type="PANTHER" id="PTHR24421">
    <property type="entry name" value="NITRATE/NITRITE SENSOR PROTEIN NARX-RELATED"/>
    <property type="match status" value="1"/>
</dbReference>
<comment type="catalytic activity">
    <reaction evidence="1">
        <text>ATP + protein L-histidine = ADP + protein N-phospho-L-histidine.</text>
        <dbReference type="EC" id="2.7.13.3"/>
    </reaction>
</comment>
<keyword evidence="6 11" id="KW-0418">Kinase</keyword>
<evidence type="ECO:0000313" key="11">
    <source>
        <dbReference type="EMBL" id="GAA1761673.1"/>
    </source>
</evidence>
<organism evidence="11 12">
    <name type="scientific">Luedemannella helvata</name>
    <dbReference type="NCBI Taxonomy" id="349315"/>
    <lineage>
        <taxon>Bacteria</taxon>
        <taxon>Bacillati</taxon>
        <taxon>Actinomycetota</taxon>
        <taxon>Actinomycetes</taxon>
        <taxon>Micromonosporales</taxon>
        <taxon>Micromonosporaceae</taxon>
        <taxon>Luedemannella</taxon>
    </lineage>
</organism>
<keyword evidence="9" id="KW-0812">Transmembrane</keyword>
<dbReference type="Pfam" id="PF23539">
    <property type="entry name" value="DUF7134"/>
    <property type="match status" value="1"/>
</dbReference>
<dbReference type="GO" id="GO:0016301">
    <property type="term" value="F:kinase activity"/>
    <property type="evidence" value="ECO:0007669"/>
    <property type="project" value="UniProtKB-KW"/>
</dbReference>
<dbReference type="InterPro" id="IPR055558">
    <property type="entry name" value="DUF7134"/>
</dbReference>
<feature type="transmembrane region" description="Helical" evidence="9">
    <location>
        <begin position="162"/>
        <end position="185"/>
    </location>
</feature>
<evidence type="ECO:0000256" key="8">
    <source>
        <dbReference type="ARBA" id="ARBA00023012"/>
    </source>
</evidence>
<keyword evidence="8" id="KW-0902">Two-component regulatory system</keyword>
<evidence type="ECO:0000256" key="6">
    <source>
        <dbReference type="ARBA" id="ARBA00022777"/>
    </source>
</evidence>
<keyword evidence="12" id="KW-1185">Reference proteome</keyword>
<dbReference type="Gene3D" id="3.30.565.10">
    <property type="entry name" value="Histidine kinase-like ATPase, C-terminal domain"/>
    <property type="match status" value="1"/>
</dbReference>
<keyword evidence="4" id="KW-0808">Transferase</keyword>
<keyword evidence="7" id="KW-0067">ATP-binding</keyword>
<dbReference type="InterPro" id="IPR003594">
    <property type="entry name" value="HATPase_dom"/>
</dbReference>
<dbReference type="Pfam" id="PF02518">
    <property type="entry name" value="HATPase_c"/>
    <property type="match status" value="1"/>
</dbReference>
<gene>
    <name evidence="11" type="ORF">GCM10009681_36020</name>
</gene>
<evidence type="ECO:0000256" key="9">
    <source>
        <dbReference type="SAM" id="Phobius"/>
    </source>
</evidence>
<dbReference type="InterPro" id="IPR005467">
    <property type="entry name" value="His_kinase_dom"/>
</dbReference>
<evidence type="ECO:0000313" key="12">
    <source>
        <dbReference type="Proteomes" id="UP001500655"/>
    </source>
</evidence>
<evidence type="ECO:0000256" key="1">
    <source>
        <dbReference type="ARBA" id="ARBA00000085"/>
    </source>
</evidence>
<protein>
    <recommendedName>
        <fullName evidence="2">histidine kinase</fullName>
        <ecNumber evidence="2">2.7.13.3</ecNumber>
    </recommendedName>
</protein>
<proteinExistence type="predicted"/>
<dbReference type="InterPro" id="IPR011712">
    <property type="entry name" value="Sig_transdc_His_kin_sub3_dim/P"/>
</dbReference>
<dbReference type="EC" id="2.7.13.3" evidence="2"/>
<feature type="transmembrane region" description="Helical" evidence="9">
    <location>
        <begin position="99"/>
        <end position="117"/>
    </location>
</feature>
<feature type="transmembrane region" description="Helical" evidence="9">
    <location>
        <begin position="28"/>
        <end position="48"/>
    </location>
</feature>
<sequence length="429" mass="45786">MARVEDWEQWRRPGPGGLCDRQDVTMTLAVMAGAVTITVLVNSMGAFIQGTAPSLGEQLAWAVVLAAPLLFRRRFPATVFVIISVVFIAGQVRQIGDNLAPSIALFLAMYSLGAWGPNRAVARWVRIAVIVAMFGYIGLNMYRALGAPDPDAFDDAAGPLDPVLATALYGIGVNVLFFGAAYVFGNQSWESARRRYELVVQGEQLRRSQADNARQAVVAERVRIARDLHDVVAHHVSVMGVQAAAARRVLDSDPAVASEALSAVETTARTAIDELRGLLGVLRADDERSGSADGSHASTPGLDQISRLAEEARVTGLRVTYAEFGEPRPVPDAVALSAYRVVQEALTNTVKHAGAGMAEIRIRHLRQGLEVEINDDGHGGAGTPHGTGLGLVGMRERVAVHGGDLIVGPRRDGGFQVRARFPLAEPVAA</sequence>
<keyword evidence="5" id="KW-0547">Nucleotide-binding</keyword>
<dbReference type="Gene3D" id="1.20.5.1930">
    <property type="match status" value="1"/>
</dbReference>
<feature type="transmembrane region" description="Helical" evidence="9">
    <location>
        <begin position="75"/>
        <end position="93"/>
    </location>
</feature>
<name>A0ABP4WZI8_9ACTN</name>
<dbReference type="SMART" id="SM00387">
    <property type="entry name" value="HATPase_c"/>
    <property type="match status" value="1"/>
</dbReference>
<feature type="domain" description="Histidine kinase" evidence="10">
    <location>
        <begin position="340"/>
        <end position="425"/>
    </location>
</feature>
<dbReference type="Proteomes" id="UP001500655">
    <property type="component" value="Unassembled WGS sequence"/>
</dbReference>
<dbReference type="CDD" id="cd16917">
    <property type="entry name" value="HATPase_UhpB-NarQ-NarX-like"/>
    <property type="match status" value="1"/>
</dbReference>
<dbReference type="PROSITE" id="PS50109">
    <property type="entry name" value="HIS_KIN"/>
    <property type="match status" value="1"/>
</dbReference>
<dbReference type="PANTHER" id="PTHR24421:SF10">
    <property type="entry name" value="NITRATE_NITRITE SENSOR PROTEIN NARQ"/>
    <property type="match status" value="1"/>
</dbReference>
<dbReference type="SUPFAM" id="SSF55874">
    <property type="entry name" value="ATPase domain of HSP90 chaperone/DNA topoisomerase II/histidine kinase"/>
    <property type="match status" value="1"/>
</dbReference>
<evidence type="ECO:0000256" key="5">
    <source>
        <dbReference type="ARBA" id="ARBA00022741"/>
    </source>
</evidence>
<evidence type="ECO:0000256" key="2">
    <source>
        <dbReference type="ARBA" id="ARBA00012438"/>
    </source>
</evidence>
<evidence type="ECO:0000256" key="4">
    <source>
        <dbReference type="ARBA" id="ARBA00022679"/>
    </source>
</evidence>
<reference evidence="12" key="1">
    <citation type="journal article" date="2019" name="Int. J. Syst. Evol. Microbiol.">
        <title>The Global Catalogue of Microorganisms (GCM) 10K type strain sequencing project: providing services to taxonomists for standard genome sequencing and annotation.</title>
        <authorList>
            <consortium name="The Broad Institute Genomics Platform"/>
            <consortium name="The Broad Institute Genome Sequencing Center for Infectious Disease"/>
            <person name="Wu L."/>
            <person name="Ma J."/>
        </authorList>
    </citation>
    <scope>NUCLEOTIDE SEQUENCE [LARGE SCALE GENOMIC DNA]</scope>
    <source>
        <strain evidence="12">JCM 13249</strain>
    </source>
</reference>
<evidence type="ECO:0000259" key="10">
    <source>
        <dbReference type="PROSITE" id="PS50109"/>
    </source>
</evidence>
<dbReference type="InterPro" id="IPR036890">
    <property type="entry name" value="HATPase_C_sf"/>
</dbReference>
<keyword evidence="9" id="KW-1133">Transmembrane helix</keyword>
<comment type="caution">
    <text evidence="11">The sequence shown here is derived from an EMBL/GenBank/DDBJ whole genome shotgun (WGS) entry which is preliminary data.</text>
</comment>
<evidence type="ECO:0000256" key="3">
    <source>
        <dbReference type="ARBA" id="ARBA00022553"/>
    </source>
</evidence>
<evidence type="ECO:0000256" key="7">
    <source>
        <dbReference type="ARBA" id="ARBA00022840"/>
    </source>
</evidence>
<dbReference type="Pfam" id="PF07730">
    <property type="entry name" value="HisKA_3"/>
    <property type="match status" value="1"/>
</dbReference>
<keyword evidence="9" id="KW-0472">Membrane</keyword>